<feature type="region of interest" description="Disordered" evidence="1">
    <location>
        <begin position="16"/>
        <end position="50"/>
    </location>
</feature>
<dbReference type="EMBL" id="LNQE01001244">
    <property type="protein sequence ID" value="KUG19919.1"/>
    <property type="molecule type" value="Genomic_DNA"/>
</dbReference>
<evidence type="ECO:0000313" key="2">
    <source>
        <dbReference type="EMBL" id="KUG19919.1"/>
    </source>
</evidence>
<dbReference type="AlphaFoldDB" id="A0A0W8FG94"/>
<proteinExistence type="predicted"/>
<sequence>MIERLKNLALARCQERIEESMERSKGRRKKPAPSVPSPGVTSLLRHHHGL</sequence>
<evidence type="ECO:0000256" key="1">
    <source>
        <dbReference type="SAM" id="MobiDB-lite"/>
    </source>
</evidence>
<accession>A0A0W8FG94</accession>
<protein>
    <submittedName>
        <fullName evidence="2">Uncharacterized protein</fullName>
    </submittedName>
</protein>
<gene>
    <name evidence="2" type="ORF">ASZ90_010344</name>
</gene>
<organism evidence="2">
    <name type="scientific">hydrocarbon metagenome</name>
    <dbReference type="NCBI Taxonomy" id="938273"/>
    <lineage>
        <taxon>unclassified sequences</taxon>
        <taxon>metagenomes</taxon>
        <taxon>ecological metagenomes</taxon>
    </lineage>
</organism>
<reference evidence="2" key="1">
    <citation type="journal article" date="2015" name="Proc. Natl. Acad. Sci. U.S.A.">
        <title>Networks of energetic and metabolic interactions define dynamics in microbial communities.</title>
        <authorList>
            <person name="Embree M."/>
            <person name="Liu J.K."/>
            <person name="Al-Bassam M.M."/>
            <person name="Zengler K."/>
        </authorList>
    </citation>
    <scope>NUCLEOTIDE SEQUENCE</scope>
</reference>
<comment type="caution">
    <text evidence="2">The sequence shown here is derived from an EMBL/GenBank/DDBJ whole genome shotgun (WGS) entry which is preliminary data.</text>
</comment>
<name>A0A0W8FG94_9ZZZZ</name>